<dbReference type="AlphaFoldDB" id="D6RQ36"/>
<dbReference type="EMBL" id="AACS02000010">
    <property type="protein sequence ID" value="EFI26956.1"/>
    <property type="molecule type" value="Genomic_DNA"/>
</dbReference>
<evidence type="ECO:0000313" key="1">
    <source>
        <dbReference type="EMBL" id="EFI26956.1"/>
    </source>
</evidence>
<dbReference type="RefSeq" id="XP_002910450.1">
    <property type="nucleotide sequence ID" value="XM_002910404.1"/>
</dbReference>
<reference evidence="1 2" key="1">
    <citation type="journal article" date="2010" name="Proc. Natl. Acad. Sci. U.S.A.">
        <title>Insights into evolution of multicellular fungi from the assembled chromosomes of the mushroom Coprinopsis cinerea (Coprinus cinereus).</title>
        <authorList>
            <person name="Stajich J.E."/>
            <person name="Wilke S.K."/>
            <person name="Ahren D."/>
            <person name="Au C.H."/>
            <person name="Birren B.W."/>
            <person name="Borodovsky M."/>
            <person name="Burns C."/>
            <person name="Canback B."/>
            <person name="Casselton L.A."/>
            <person name="Cheng C.K."/>
            <person name="Deng J."/>
            <person name="Dietrich F.S."/>
            <person name="Fargo D.C."/>
            <person name="Farman M.L."/>
            <person name="Gathman A.C."/>
            <person name="Goldberg J."/>
            <person name="Guigo R."/>
            <person name="Hoegger P.J."/>
            <person name="Hooker J.B."/>
            <person name="Huggins A."/>
            <person name="James T.Y."/>
            <person name="Kamada T."/>
            <person name="Kilaru S."/>
            <person name="Kodira C."/>
            <person name="Kues U."/>
            <person name="Kupfer D."/>
            <person name="Kwan H.S."/>
            <person name="Lomsadze A."/>
            <person name="Li W."/>
            <person name="Lilly W.W."/>
            <person name="Ma L.J."/>
            <person name="Mackey A.J."/>
            <person name="Manning G."/>
            <person name="Martin F."/>
            <person name="Muraguchi H."/>
            <person name="Natvig D.O."/>
            <person name="Palmerini H."/>
            <person name="Ramesh M.A."/>
            <person name="Rehmeyer C.J."/>
            <person name="Roe B.A."/>
            <person name="Shenoy N."/>
            <person name="Stanke M."/>
            <person name="Ter-Hovhannisyan V."/>
            <person name="Tunlid A."/>
            <person name="Velagapudi R."/>
            <person name="Vision T.J."/>
            <person name="Zeng Q."/>
            <person name="Zolan M.E."/>
            <person name="Pukkila P.J."/>
        </authorList>
    </citation>
    <scope>NUCLEOTIDE SEQUENCE [LARGE SCALE GENOMIC DNA]</scope>
    <source>
        <strain evidence="2">Okayama-7 / 130 / ATCC MYA-4618 / FGSC 9003</strain>
    </source>
</reference>
<name>D6RQ36_COPC7</name>
<dbReference type="KEGG" id="cci:CC1G_15357"/>
<dbReference type="GeneID" id="9378410"/>
<organism evidence="1 2">
    <name type="scientific">Coprinopsis cinerea (strain Okayama-7 / 130 / ATCC MYA-4618 / FGSC 9003)</name>
    <name type="common">Inky cap fungus</name>
    <name type="synonym">Hormographiella aspergillata</name>
    <dbReference type="NCBI Taxonomy" id="240176"/>
    <lineage>
        <taxon>Eukaryota</taxon>
        <taxon>Fungi</taxon>
        <taxon>Dikarya</taxon>
        <taxon>Basidiomycota</taxon>
        <taxon>Agaricomycotina</taxon>
        <taxon>Agaricomycetes</taxon>
        <taxon>Agaricomycetidae</taxon>
        <taxon>Agaricales</taxon>
        <taxon>Agaricineae</taxon>
        <taxon>Psathyrellaceae</taxon>
        <taxon>Coprinopsis</taxon>
    </lineage>
</organism>
<dbReference type="InParanoid" id="D6RQ36"/>
<sequence length="66" mass="7536">MHQSLNTWLADHLHTPKARGIEEDPSRTHQLRRAIPIEAALEETFTWDHTPAFPSVVLLVPFVVNP</sequence>
<dbReference type="HOGENOM" id="CLU_2831104_0_0_1"/>
<keyword evidence="2" id="KW-1185">Reference proteome</keyword>
<comment type="caution">
    <text evidence="1">The sequence shown here is derived from an EMBL/GenBank/DDBJ whole genome shotgun (WGS) entry which is preliminary data.</text>
</comment>
<gene>
    <name evidence="1" type="ORF">CC1G_15357</name>
</gene>
<dbReference type="Proteomes" id="UP000001861">
    <property type="component" value="Unassembled WGS sequence"/>
</dbReference>
<accession>D6RQ36</accession>
<dbReference type="VEuPathDB" id="FungiDB:CC1G_15357"/>
<proteinExistence type="predicted"/>
<evidence type="ECO:0000313" key="2">
    <source>
        <dbReference type="Proteomes" id="UP000001861"/>
    </source>
</evidence>
<protein>
    <submittedName>
        <fullName evidence="1">Uncharacterized protein</fullName>
    </submittedName>
</protein>